<keyword evidence="2" id="KW-1185">Reference proteome</keyword>
<dbReference type="AlphaFoldDB" id="A0A844AWM2"/>
<evidence type="ECO:0000313" key="1">
    <source>
        <dbReference type="EMBL" id="MQY42322.1"/>
    </source>
</evidence>
<dbReference type="Proteomes" id="UP000436694">
    <property type="component" value="Unassembled WGS sequence"/>
</dbReference>
<dbReference type="EMBL" id="WIXK01000003">
    <property type="protein sequence ID" value="MQY42322.1"/>
    <property type="molecule type" value="Genomic_DNA"/>
</dbReference>
<reference evidence="1 2" key="1">
    <citation type="submission" date="2019-10" db="EMBL/GenBank/DDBJ databases">
        <title>Epibacterium sp. nov., isolated from seawater.</title>
        <authorList>
            <person name="Zhang X."/>
            <person name="Li N."/>
        </authorList>
    </citation>
    <scope>NUCLEOTIDE SEQUENCE [LARGE SCALE GENOMIC DNA]</scope>
    <source>
        <strain evidence="1 2">SM1969</strain>
    </source>
</reference>
<organism evidence="1 2">
    <name type="scientific">Tritonibacter aquimaris</name>
    <dbReference type="NCBI Taxonomy" id="2663379"/>
    <lineage>
        <taxon>Bacteria</taxon>
        <taxon>Pseudomonadati</taxon>
        <taxon>Pseudomonadota</taxon>
        <taxon>Alphaproteobacteria</taxon>
        <taxon>Rhodobacterales</taxon>
        <taxon>Paracoccaceae</taxon>
        <taxon>Tritonibacter</taxon>
    </lineage>
</organism>
<evidence type="ECO:0000313" key="2">
    <source>
        <dbReference type="Proteomes" id="UP000436694"/>
    </source>
</evidence>
<comment type="caution">
    <text evidence="1">The sequence shown here is derived from an EMBL/GenBank/DDBJ whole genome shotgun (WGS) entry which is preliminary data.</text>
</comment>
<gene>
    <name evidence="1" type="ORF">GG681_06685</name>
</gene>
<accession>A0A844AWM2</accession>
<dbReference type="RefSeq" id="WP_153546388.1">
    <property type="nucleotide sequence ID" value="NZ_WIXK01000003.1"/>
</dbReference>
<name>A0A844AWM2_9RHOB</name>
<sequence length="64" mass="7491">MPVILLFLLLGVLAYLYWKRRTSNLTRNCRWRQRKAQGDYVCAYCGGTSVELPRHCVHSPDQHV</sequence>
<proteinExistence type="predicted"/>
<protein>
    <submittedName>
        <fullName evidence="1">Uncharacterized protein</fullName>
    </submittedName>
</protein>